<dbReference type="InterPro" id="IPR011004">
    <property type="entry name" value="Trimer_LpxA-like_sf"/>
</dbReference>
<evidence type="ECO:0000313" key="1">
    <source>
        <dbReference type="EMBL" id="TDL88138.1"/>
    </source>
</evidence>
<dbReference type="SUPFAM" id="SSF51161">
    <property type="entry name" value="Trimeric LpxA-like enzymes"/>
    <property type="match status" value="1"/>
</dbReference>
<dbReference type="RefSeq" id="WP_133342552.1">
    <property type="nucleotide sequence ID" value="NZ_SMZO01000016.1"/>
</dbReference>
<sequence>MSQLPKVRSALPPRDLAAYTTAQLNVQFPDPNPVRVDDLMSALPNALLRLEYCFAQVDNKYFFDGATAIFNHLHGDQYAMWLYFLSNEIFRQDGDPAICSKLFLLNKALHACDIFYEVALPDIFLLVHPLGTVLGRAEYSDYFVAYQRVGVGSNKDIYPQFGSHVILRPGAAVLGNCTIGHHCQIATETLVLDSDVPNHTLVIGAPGQTRMKPNTAPYPLWRTA</sequence>
<proteinExistence type="predicted"/>
<evidence type="ECO:0000313" key="2">
    <source>
        <dbReference type="Proteomes" id="UP000294562"/>
    </source>
</evidence>
<protein>
    <submittedName>
        <fullName evidence="1">Serine acetyltransferase</fullName>
    </submittedName>
</protein>
<dbReference type="EMBL" id="SMZO01000016">
    <property type="protein sequence ID" value="TDL88138.1"/>
    <property type="molecule type" value="Genomic_DNA"/>
</dbReference>
<dbReference type="GO" id="GO:0016740">
    <property type="term" value="F:transferase activity"/>
    <property type="evidence" value="ECO:0007669"/>
    <property type="project" value="UniProtKB-KW"/>
</dbReference>
<comment type="caution">
    <text evidence="1">The sequence shown here is derived from an EMBL/GenBank/DDBJ whole genome shotgun (WGS) entry which is preliminary data.</text>
</comment>
<keyword evidence="1" id="KW-0808">Transferase</keyword>
<accession>A0A4R6AZ37</accession>
<name>A0A4R6AZ37_9RHOB</name>
<dbReference type="OrthoDB" id="5323702at2"/>
<dbReference type="Gene3D" id="2.160.10.10">
    <property type="entry name" value="Hexapeptide repeat proteins"/>
    <property type="match status" value="1"/>
</dbReference>
<organism evidence="1 2">
    <name type="scientific">Meridianimarinicoccus aquatilis</name>
    <dbReference type="NCBI Taxonomy" id="2552766"/>
    <lineage>
        <taxon>Bacteria</taxon>
        <taxon>Pseudomonadati</taxon>
        <taxon>Pseudomonadota</taxon>
        <taxon>Alphaproteobacteria</taxon>
        <taxon>Rhodobacterales</taxon>
        <taxon>Paracoccaceae</taxon>
        <taxon>Meridianimarinicoccus</taxon>
    </lineage>
</organism>
<dbReference type="AlphaFoldDB" id="A0A4R6AZ37"/>
<gene>
    <name evidence="1" type="ORF">E2L05_08820</name>
</gene>
<dbReference type="Proteomes" id="UP000294562">
    <property type="component" value="Unassembled WGS sequence"/>
</dbReference>
<keyword evidence="2" id="KW-1185">Reference proteome</keyword>
<reference evidence="1 2" key="1">
    <citation type="submission" date="2019-03" db="EMBL/GenBank/DDBJ databases">
        <title>Rhodobacteraceae bacterium SM1902, a new member of the family Rhodobacteraceae isolated from Yantai.</title>
        <authorList>
            <person name="Sun Y."/>
        </authorList>
    </citation>
    <scope>NUCLEOTIDE SEQUENCE [LARGE SCALE GENOMIC DNA]</scope>
    <source>
        <strain evidence="1 2">SM1902</strain>
    </source>
</reference>